<dbReference type="InterPro" id="IPR027417">
    <property type="entry name" value="P-loop_NTPase"/>
</dbReference>
<evidence type="ECO:0000256" key="3">
    <source>
        <dbReference type="ARBA" id="ARBA00022763"/>
    </source>
</evidence>
<comment type="caution">
    <text evidence="11">The sequence shown here is derived from an EMBL/GenBank/DDBJ whole genome shotgun (WGS) entry which is preliminary data.</text>
</comment>
<dbReference type="AlphaFoldDB" id="A0AAD4R502"/>
<dbReference type="FunFam" id="3.40.50.300:FF:000813">
    <property type="entry name" value="helicase POLQ-like isoform X1"/>
    <property type="match status" value="1"/>
</dbReference>
<dbReference type="PROSITE" id="PS51192">
    <property type="entry name" value="HELICASE_ATP_BIND_1"/>
    <property type="match status" value="1"/>
</dbReference>
<keyword evidence="4" id="KW-0378">Hydrolase</keyword>
<proteinExistence type="predicted"/>
<keyword evidence="5 11" id="KW-0347">Helicase</keyword>
<dbReference type="Pfam" id="PF00270">
    <property type="entry name" value="DEAD"/>
    <property type="match status" value="1"/>
</dbReference>
<dbReference type="Gene3D" id="3.40.50.300">
    <property type="entry name" value="P-loop containing nucleotide triphosphate hydrolases"/>
    <property type="match status" value="1"/>
</dbReference>
<keyword evidence="6" id="KW-0067">ATP-binding</keyword>
<comment type="subcellular location">
    <subcellularLocation>
        <location evidence="1">Nucleus</location>
    </subcellularLocation>
</comment>
<evidence type="ECO:0000313" key="11">
    <source>
        <dbReference type="EMBL" id="KAI1709916.1"/>
    </source>
</evidence>
<dbReference type="SMART" id="SM00487">
    <property type="entry name" value="DEXDc"/>
    <property type="match status" value="1"/>
</dbReference>
<dbReference type="GO" id="GO:0005634">
    <property type="term" value="C:nucleus"/>
    <property type="evidence" value="ECO:0007669"/>
    <property type="project" value="UniProtKB-SubCell"/>
</dbReference>
<evidence type="ECO:0000256" key="5">
    <source>
        <dbReference type="ARBA" id="ARBA00022806"/>
    </source>
</evidence>
<dbReference type="InterPro" id="IPR011545">
    <property type="entry name" value="DEAD/DEAH_box_helicase_dom"/>
</dbReference>
<evidence type="ECO:0000256" key="6">
    <source>
        <dbReference type="ARBA" id="ARBA00022840"/>
    </source>
</evidence>
<dbReference type="PANTHER" id="PTHR47961">
    <property type="entry name" value="DNA POLYMERASE THETA, PUTATIVE (AFU_ORTHOLOGUE AFUA_1G05260)-RELATED"/>
    <property type="match status" value="1"/>
</dbReference>
<name>A0AAD4R502_9BILA</name>
<dbReference type="GO" id="GO:0016787">
    <property type="term" value="F:hydrolase activity"/>
    <property type="evidence" value="ECO:0007669"/>
    <property type="project" value="UniProtKB-KW"/>
</dbReference>
<dbReference type="InterPro" id="IPR014001">
    <property type="entry name" value="Helicase_ATP-bd"/>
</dbReference>
<evidence type="ECO:0000259" key="10">
    <source>
        <dbReference type="PROSITE" id="PS51192"/>
    </source>
</evidence>
<dbReference type="GO" id="GO:0004386">
    <property type="term" value="F:helicase activity"/>
    <property type="evidence" value="ECO:0007669"/>
    <property type="project" value="UniProtKB-KW"/>
</dbReference>
<dbReference type="SUPFAM" id="SSF52540">
    <property type="entry name" value="P-loop containing nucleoside triphosphate hydrolases"/>
    <property type="match status" value="1"/>
</dbReference>
<evidence type="ECO:0000256" key="9">
    <source>
        <dbReference type="SAM" id="MobiDB-lite"/>
    </source>
</evidence>
<dbReference type="GO" id="GO:0006281">
    <property type="term" value="P:DNA repair"/>
    <property type="evidence" value="ECO:0007669"/>
    <property type="project" value="UniProtKB-KW"/>
</dbReference>
<evidence type="ECO:0000256" key="4">
    <source>
        <dbReference type="ARBA" id="ARBA00022801"/>
    </source>
</evidence>
<organism evidence="11 12">
    <name type="scientific">Ditylenchus destructor</name>
    <dbReference type="NCBI Taxonomy" id="166010"/>
    <lineage>
        <taxon>Eukaryota</taxon>
        <taxon>Metazoa</taxon>
        <taxon>Ecdysozoa</taxon>
        <taxon>Nematoda</taxon>
        <taxon>Chromadorea</taxon>
        <taxon>Rhabditida</taxon>
        <taxon>Tylenchina</taxon>
        <taxon>Tylenchomorpha</taxon>
        <taxon>Sphaerularioidea</taxon>
        <taxon>Anguinidae</taxon>
        <taxon>Anguininae</taxon>
        <taxon>Ditylenchus</taxon>
    </lineage>
</organism>
<dbReference type="GO" id="GO:0003676">
    <property type="term" value="F:nucleic acid binding"/>
    <property type="evidence" value="ECO:0007669"/>
    <property type="project" value="InterPro"/>
</dbReference>
<feature type="region of interest" description="Disordered" evidence="9">
    <location>
        <begin position="296"/>
        <end position="332"/>
    </location>
</feature>
<reference evidence="11" key="1">
    <citation type="submission" date="2022-01" db="EMBL/GenBank/DDBJ databases">
        <title>Genome Sequence Resource for Two Populations of Ditylenchus destructor, the Migratory Endoparasitic Phytonematode.</title>
        <authorList>
            <person name="Zhang H."/>
            <person name="Lin R."/>
            <person name="Xie B."/>
        </authorList>
    </citation>
    <scope>NUCLEOTIDE SEQUENCE</scope>
    <source>
        <strain evidence="11">BazhouSP</strain>
    </source>
</reference>
<keyword evidence="8" id="KW-0539">Nucleus</keyword>
<feature type="compositionally biased region" description="Polar residues" evidence="9">
    <location>
        <begin position="313"/>
        <end position="332"/>
    </location>
</feature>
<protein>
    <submittedName>
        <fullName evidence="11">DEAD/DEAH box helicase domain-containing protein</fullName>
    </submittedName>
</protein>
<keyword evidence="7" id="KW-0234">DNA repair</keyword>
<keyword evidence="2" id="KW-0547">Nucleotide-binding</keyword>
<evidence type="ECO:0000256" key="2">
    <source>
        <dbReference type="ARBA" id="ARBA00022741"/>
    </source>
</evidence>
<evidence type="ECO:0000313" key="12">
    <source>
        <dbReference type="Proteomes" id="UP001201812"/>
    </source>
</evidence>
<keyword evidence="12" id="KW-1185">Reference proteome</keyword>
<keyword evidence="3" id="KW-0227">DNA damage</keyword>
<gene>
    <name evidence="11" type="ORF">DdX_10924</name>
</gene>
<dbReference type="CDD" id="cd18026">
    <property type="entry name" value="DEXHc_POLQ-like"/>
    <property type="match status" value="1"/>
</dbReference>
<dbReference type="InterPro" id="IPR050474">
    <property type="entry name" value="Hel308_SKI2-like"/>
</dbReference>
<dbReference type="PANTHER" id="PTHR47961:SF12">
    <property type="entry name" value="HELICASE POLQ-LIKE"/>
    <property type="match status" value="1"/>
</dbReference>
<dbReference type="EMBL" id="JAKKPZ010000028">
    <property type="protein sequence ID" value="KAI1709916.1"/>
    <property type="molecule type" value="Genomic_DNA"/>
</dbReference>
<dbReference type="GO" id="GO:0005524">
    <property type="term" value="F:ATP binding"/>
    <property type="evidence" value="ECO:0007669"/>
    <property type="project" value="UniProtKB-KW"/>
</dbReference>
<feature type="domain" description="Helicase ATP-binding" evidence="10">
    <location>
        <begin position="19"/>
        <end position="193"/>
    </location>
</feature>
<evidence type="ECO:0000256" key="1">
    <source>
        <dbReference type="ARBA" id="ARBA00004123"/>
    </source>
</evidence>
<sequence length="332" mass="38204">MYRFKQQKLEWQDECLKDHRLLFDRSNYIISLPTSGGKTLIAELLMLRETMVNKRNCIMILPYVAIVQELVHSLSRFEKEFGIYVEEYAKRKGRIPPLKRRGGKRSIYICTIEKANSLINSMIDEDVERVTNIGLVIVDELHMLGDGSRGVTLEMCLSKLLCKSNAQIVGMSATLSNFPDLQRFLNGAYVFGTDFRPIELTEYYKIDSALYSIKTQQQMDQIPPNRHRSGVKEVFDEVVRMALNPPPVLELSLRSVKAKDKKKYDLRIFVVKQLNIEMSEVDERLSHAKKLLKKYQTRYGHQTSQEPSEKSRGTSSVNGFPSLAESNVQWNG</sequence>
<dbReference type="Proteomes" id="UP001201812">
    <property type="component" value="Unassembled WGS sequence"/>
</dbReference>
<evidence type="ECO:0000256" key="8">
    <source>
        <dbReference type="ARBA" id="ARBA00023242"/>
    </source>
</evidence>
<accession>A0AAD4R502</accession>
<evidence type="ECO:0000256" key="7">
    <source>
        <dbReference type="ARBA" id="ARBA00023204"/>
    </source>
</evidence>